<dbReference type="Gene3D" id="3.30.565.10">
    <property type="entry name" value="Histidine kinase-like ATPase, C-terminal domain"/>
    <property type="match status" value="1"/>
</dbReference>
<keyword evidence="6 9" id="KW-0067">ATP-binding</keyword>
<dbReference type="PRINTS" id="PR00775">
    <property type="entry name" value="HEATSHOCK90"/>
</dbReference>
<keyword evidence="7" id="KW-0325">Glycoprotein</keyword>
<comment type="caution">
    <text evidence="12">The sequence shown here is derived from an EMBL/GenBank/DDBJ whole genome shotgun (WGS) entry which is preliminary data.</text>
</comment>
<feature type="binding site" evidence="9">
    <location>
        <begin position="173"/>
        <end position="174"/>
    </location>
    <ligand>
        <name>ATP</name>
        <dbReference type="ChEBI" id="CHEBI:30616"/>
    </ligand>
</feature>
<dbReference type="InterPro" id="IPR001404">
    <property type="entry name" value="Hsp90_fam"/>
</dbReference>
<evidence type="ECO:0000256" key="5">
    <source>
        <dbReference type="ARBA" id="ARBA00022824"/>
    </source>
</evidence>
<evidence type="ECO:0000256" key="6">
    <source>
        <dbReference type="ARBA" id="ARBA00022840"/>
    </source>
</evidence>
<evidence type="ECO:0000256" key="2">
    <source>
        <dbReference type="ARBA" id="ARBA00008239"/>
    </source>
</evidence>
<evidence type="ECO:0000256" key="9">
    <source>
        <dbReference type="PIRSR" id="PIRSR002583-1"/>
    </source>
</evidence>
<dbReference type="Pfam" id="PF00183">
    <property type="entry name" value="HSP90"/>
    <property type="match status" value="1"/>
</dbReference>
<keyword evidence="3 11" id="KW-0732">Signal</keyword>
<feature type="compositionally biased region" description="Basic and acidic residues" evidence="10">
    <location>
        <begin position="317"/>
        <end position="327"/>
    </location>
</feature>
<dbReference type="SUPFAM" id="SSF54211">
    <property type="entry name" value="Ribosomal protein S5 domain 2-like"/>
    <property type="match status" value="1"/>
</dbReference>
<dbReference type="Gene3D" id="3.40.50.11260">
    <property type="match status" value="1"/>
</dbReference>
<dbReference type="Gene3D" id="3.30.230.80">
    <property type="match status" value="1"/>
</dbReference>
<dbReference type="GO" id="GO:0005788">
    <property type="term" value="C:endoplasmic reticulum lumen"/>
    <property type="evidence" value="ECO:0007669"/>
    <property type="project" value="UniProtKB-SubCell"/>
</dbReference>
<comment type="similarity">
    <text evidence="2">Belongs to the heat shock protein 90 family.</text>
</comment>
<dbReference type="PROSITE" id="PS00298">
    <property type="entry name" value="HSP90"/>
    <property type="match status" value="1"/>
</dbReference>
<accession>A0A226E2X5</accession>
<feature type="binding site" evidence="9">
    <location>
        <position position="107"/>
    </location>
    <ligand>
        <name>ATP</name>
        <dbReference type="ChEBI" id="CHEBI:30616"/>
    </ligand>
</feature>
<keyword evidence="8" id="KW-0143">Chaperone</keyword>
<reference evidence="12 13" key="1">
    <citation type="submission" date="2015-12" db="EMBL/GenBank/DDBJ databases">
        <title>The genome of Folsomia candida.</title>
        <authorList>
            <person name="Faddeeva A."/>
            <person name="Derks M.F."/>
            <person name="Anvar Y."/>
            <person name="Smit S."/>
            <person name="Van Straalen N."/>
            <person name="Roelofs D."/>
        </authorList>
    </citation>
    <scope>NUCLEOTIDE SEQUENCE [LARGE SCALE GENOMIC DNA]</scope>
    <source>
        <strain evidence="12 13">VU population</strain>
        <tissue evidence="12">Whole body</tissue>
    </source>
</reference>
<dbReference type="Proteomes" id="UP000198287">
    <property type="component" value="Unassembled WGS sequence"/>
</dbReference>
<gene>
    <name evidence="12" type="ORF">Fcan01_13999</name>
</gene>
<keyword evidence="4 9" id="KW-0547">Nucleotide-binding</keyword>
<dbReference type="Gene3D" id="1.20.120.790">
    <property type="entry name" value="Heat shock protein 90, C-terminal domain"/>
    <property type="match status" value="1"/>
</dbReference>
<dbReference type="InterPro" id="IPR020575">
    <property type="entry name" value="Hsp90_N"/>
</dbReference>
<dbReference type="AlphaFoldDB" id="A0A226E2X5"/>
<feature type="binding site" evidence="9">
    <location>
        <position position="111"/>
    </location>
    <ligand>
        <name>ATP</name>
        <dbReference type="ChEBI" id="CHEBI:30616"/>
    </ligand>
</feature>
<feature type="compositionally biased region" description="Acidic residues" evidence="10">
    <location>
        <begin position="752"/>
        <end position="779"/>
    </location>
</feature>
<comment type="subcellular location">
    <subcellularLocation>
        <location evidence="1">Endoplasmic reticulum lumen</location>
    </subcellularLocation>
</comment>
<evidence type="ECO:0000256" key="7">
    <source>
        <dbReference type="ARBA" id="ARBA00023180"/>
    </source>
</evidence>
<dbReference type="SUPFAM" id="SSF110942">
    <property type="entry name" value="HSP90 C-terminal domain"/>
    <property type="match status" value="1"/>
</dbReference>
<dbReference type="GO" id="GO:0140662">
    <property type="term" value="F:ATP-dependent protein folding chaperone"/>
    <property type="evidence" value="ECO:0007669"/>
    <property type="project" value="InterPro"/>
</dbReference>
<dbReference type="NCBIfam" id="NF003555">
    <property type="entry name" value="PRK05218.1"/>
    <property type="match status" value="1"/>
</dbReference>
<feature type="binding site" evidence="9">
    <location>
        <begin position="197"/>
        <end position="202"/>
    </location>
    <ligand>
        <name>ATP</name>
        <dbReference type="ChEBI" id="CHEBI:30616"/>
    </ligand>
</feature>
<dbReference type="FunFam" id="3.30.565.10:FF:000005">
    <property type="entry name" value="Heat shock protein 90"/>
    <property type="match status" value="1"/>
</dbReference>
<evidence type="ECO:0000256" key="10">
    <source>
        <dbReference type="SAM" id="MobiDB-lite"/>
    </source>
</evidence>
<dbReference type="SUPFAM" id="SSF55874">
    <property type="entry name" value="ATPase domain of HSP90 chaperone/DNA topoisomerase II/histidine kinase"/>
    <property type="match status" value="1"/>
</dbReference>
<dbReference type="InterPro" id="IPR019805">
    <property type="entry name" value="Heat_shock_protein_90_CS"/>
</dbReference>
<feature type="binding site" evidence="9">
    <location>
        <position position="453"/>
    </location>
    <ligand>
        <name>ATP</name>
        <dbReference type="ChEBI" id="CHEBI:30616"/>
    </ligand>
</feature>
<dbReference type="EMBL" id="LNIX01000008">
    <property type="protein sequence ID" value="OXA50846.1"/>
    <property type="molecule type" value="Genomic_DNA"/>
</dbReference>
<feature type="binding site" evidence="9">
    <location>
        <position position="172"/>
    </location>
    <ligand>
        <name>ATP</name>
        <dbReference type="ChEBI" id="CHEBI:30616"/>
    </ligand>
</feature>
<dbReference type="Pfam" id="PF13589">
    <property type="entry name" value="HATPase_c_3"/>
    <property type="match status" value="1"/>
</dbReference>
<sequence length="800" mass="90897">MDKSWVVFGLLLIVGLHSVSADLKFDPDSGDSATVNLDLGAGREGSRTDDELVKREEEAIKLDGLSVAQLKEIREKADKFQFQAEVSRMMKLIINSLYRNKEIFLRELISNASDALDKIRLLSVTDSSVLDAEKELSIRIRVDKEGKLLHITDTGIGMTRQELVGNLGTIAKSGTSEFLSKMQEAADTQQLSDLIGQFGVGFYSSFLVADKVIVTSKSNDDKQYIWESDAAQFSVAEDPRGPTLKRGSQVSLQMKPEASTYLDQSTIRELVKKYSQFINFPIYLWTEKTVEEEVPLDDDDATSEKKEDAIEEDEAQVESKDVDEDKPKTKKVSKTIHDWELLNNAKPIWTRKPAQVEESEYEEFYKSLTKDTQKALAHTHFIAEGEVTFKALLFLPTVQPAESFNKYGTRTDNIKLYVRRVFITDDFQEMMPNYLAFVRGVVDSDDLPLNVSRENLQQSKLIKVIRKKLIRKTLDMLKKLEGEDYEKFWKEYSTNIKLGVVEDTANKSRLAKLLRFATSASPTGTSSLTDYVSRMKDKQDAIYYVAGSSREEVEKSPFVERLQKKGYEVIYLTEAIDEYCIGALPEFEGKKFQNVAKEGLTLNESKEKIAETQKVFEPLTKWLGENALKDQILKATVSERLDKSPCALVTSQFGWTGNMERIIVSQTHSKQNDISREYYLNQKKTLEVNPRHPLIKELLRRINDDPTDAVAKETALTLFRTATLRSGYMLKDTVDFAETVEKMMRQSLGVPMDEEIDEEEPDTPEEDLVPEEDAEEDDSSSSRSDRNDDGDSVDSEHDEL</sequence>
<evidence type="ECO:0000313" key="13">
    <source>
        <dbReference type="Proteomes" id="UP000198287"/>
    </source>
</evidence>
<feature type="compositionally biased region" description="Acidic residues" evidence="10">
    <location>
        <begin position="790"/>
        <end position="800"/>
    </location>
</feature>
<feature type="region of interest" description="Disordered" evidence="10">
    <location>
        <begin position="748"/>
        <end position="800"/>
    </location>
</feature>
<feature type="signal peptide" evidence="11">
    <location>
        <begin position="1"/>
        <end position="21"/>
    </location>
</feature>
<proteinExistence type="inferred from homology"/>
<protein>
    <submittedName>
        <fullName evidence="12">Endoplasmin</fullName>
    </submittedName>
</protein>
<evidence type="ECO:0000256" key="1">
    <source>
        <dbReference type="ARBA" id="ARBA00004319"/>
    </source>
</evidence>
<keyword evidence="13" id="KW-1185">Reference proteome</keyword>
<evidence type="ECO:0000313" key="12">
    <source>
        <dbReference type="EMBL" id="OXA50846.1"/>
    </source>
</evidence>
<dbReference type="PANTHER" id="PTHR11528">
    <property type="entry name" value="HEAT SHOCK PROTEIN 90 FAMILY MEMBER"/>
    <property type="match status" value="1"/>
</dbReference>
<feature type="chain" id="PRO_5013347843" evidence="11">
    <location>
        <begin position="22"/>
        <end position="800"/>
    </location>
</feature>
<evidence type="ECO:0000256" key="3">
    <source>
        <dbReference type="ARBA" id="ARBA00022729"/>
    </source>
</evidence>
<dbReference type="FunFam" id="3.40.50.11260:FF:000003">
    <property type="entry name" value="Heat shock protein 90"/>
    <property type="match status" value="1"/>
</dbReference>
<dbReference type="GO" id="GO:0016887">
    <property type="term" value="F:ATP hydrolysis activity"/>
    <property type="evidence" value="ECO:0007669"/>
    <property type="project" value="InterPro"/>
</dbReference>
<dbReference type="GO" id="GO:0005524">
    <property type="term" value="F:ATP binding"/>
    <property type="evidence" value="ECO:0007669"/>
    <property type="project" value="UniProtKB-KW"/>
</dbReference>
<name>A0A226E2X5_FOLCA</name>
<dbReference type="PIRSF" id="PIRSF002583">
    <property type="entry name" value="Hsp90"/>
    <property type="match status" value="1"/>
</dbReference>
<dbReference type="FunFam" id="1.20.120.790:FF:000003">
    <property type="entry name" value="Heat shock protein 90"/>
    <property type="match status" value="1"/>
</dbReference>
<dbReference type="InterPro" id="IPR036890">
    <property type="entry name" value="HATPase_C_sf"/>
</dbReference>
<dbReference type="HAMAP" id="MF_00505">
    <property type="entry name" value="HSP90"/>
    <property type="match status" value="1"/>
</dbReference>
<dbReference type="FunFam" id="3.30.230.80:FF:000003">
    <property type="entry name" value="endoplasmin isoform X1"/>
    <property type="match status" value="1"/>
</dbReference>
<evidence type="ECO:0000256" key="8">
    <source>
        <dbReference type="ARBA" id="ARBA00023186"/>
    </source>
</evidence>
<feature type="binding site" evidence="9">
    <location>
        <position position="166"/>
    </location>
    <ligand>
        <name>ATP</name>
        <dbReference type="ChEBI" id="CHEBI:30616"/>
    </ligand>
</feature>
<organism evidence="12 13">
    <name type="scientific">Folsomia candida</name>
    <name type="common">Springtail</name>
    <dbReference type="NCBI Taxonomy" id="158441"/>
    <lineage>
        <taxon>Eukaryota</taxon>
        <taxon>Metazoa</taxon>
        <taxon>Ecdysozoa</taxon>
        <taxon>Arthropoda</taxon>
        <taxon>Hexapoda</taxon>
        <taxon>Collembola</taxon>
        <taxon>Entomobryomorpha</taxon>
        <taxon>Isotomoidea</taxon>
        <taxon>Isotomidae</taxon>
        <taxon>Proisotominae</taxon>
        <taxon>Folsomia</taxon>
    </lineage>
</organism>
<evidence type="ECO:0000256" key="4">
    <source>
        <dbReference type="ARBA" id="ARBA00022741"/>
    </source>
</evidence>
<keyword evidence="5" id="KW-0256">Endoplasmic reticulum</keyword>
<feature type="region of interest" description="Disordered" evidence="10">
    <location>
        <begin position="294"/>
        <end position="329"/>
    </location>
</feature>
<dbReference type="STRING" id="158441.A0A226E2X5"/>
<dbReference type="CDD" id="cd16927">
    <property type="entry name" value="HATPase_Hsp90-like"/>
    <property type="match status" value="1"/>
</dbReference>
<dbReference type="OrthoDB" id="5426351at2759"/>
<dbReference type="InterPro" id="IPR037196">
    <property type="entry name" value="HSP90_C"/>
</dbReference>
<feature type="binding site" evidence="9">
    <location>
        <position position="153"/>
    </location>
    <ligand>
        <name>ATP</name>
        <dbReference type="ChEBI" id="CHEBI:30616"/>
    </ligand>
</feature>
<dbReference type="OMA" id="YMLQETS"/>
<evidence type="ECO:0000256" key="11">
    <source>
        <dbReference type="SAM" id="SignalP"/>
    </source>
</evidence>
<feature type="binding site" evidence="9">
    <location>
        <position position="158"/>
    </location>
    <ligand>
        <name>ATP</name>
        <dbReference type="ChEBI" id="CHEBI:30616"/>
    </ligand>
</feature>
<dbReference type="InterPro" id="IPR020568">
    <property type="entry name" value="Ribosomal_Su5_D2-typ_SF"/>
</dbReference>
<dbReference type="GO" id="GO:0051082">
    <property type="term" value="F:unfolded protein binding"/>
    <property type="evidence" value="ECO:0007669"/>
    <property type="project" value="InterPro"/>
</dbReference>